<evidence type="ECO:0000256" key="1">
    <source>
        <dbReference type="ARBA" id="ARBA00004123"/>
    </source>
</evidence>
<dbReference type="AlphaFoldDB" id="A0AAN7M4X0"/>
<keyword evidence="5" id="KW-0539">Nucleus</keyword>
<accession>A0AAN7M4X0</accession>
<evidence type="ECO:0000313" key="9">
    <source>
        <dbReference type="EMBL" id="KAK4798864.1"/>
    </source>
</evidence>
<comment type="caution">
    <text evidence="9">The sequence shown here is derived from an EMBL/GenBank/DDBJ whole genome shotgun (WGS) entry which is preliminary data.</text>
</comment>
<evidence type="ECO:0000256" key="3">
    <source>
        <dbReference type="ARBA" id="ARBA00023125"/>
    </source>
</evidence>
<feature type="region of interest" description="Disordered" evidence="7">
    <location>
        <begin position="313"/>
        <end position="342"/>
    </location>
</feature>
<dbReference type="GO" id="GO:0006355">
    <property type="term" value="P:regulation of DNA-templated transcription"/>
    <property type="evidence" value="ECO:0007669"/>
    <property type="project" value="InterPro"/>
</dbReference>
<dbReference type="InterPro" id="IPR003441">
    <property type="entry name" value="NAC-dom"/>
</dbReference>
<protein>
    <recommendedName>
        <fullName evidence="8">NAC domain-containing protein</fullName>
    </recommendedName>
</protein>
<evidence type="ECO:0000256" key="2">
    <source>
        <dbReference type="ARBA" id="ARBA00023015"/>
    </source>
</evidence>
<dbReference type="SUPFAM" id="SSF101941">
    <property type="entry name" value="NAC domain"/>
    <property type="match status" value="1"/>
</dbReference>
<dbReference type="PROSITE" id="PS51005">
    <property type="entry name" value="NAC"/>
    <property type="match status" value="1"/>
</dbReference>
<keyword evidence="10" id="KW-1185">Reference proteome</keyword>
<evidence type="ECO:0000256" key="5">
    <source>
        <dbReference type="ARBA" id="ARBA00023242"/>
    </source>
</evidence>
<dbReference type="Proteomes" id="UP001346149">
    <property type="component" value="Unassembled WGS sequence"/>
</dbReference>
<dbReference type="PANTHER" id="PTHR31744:SF210">
    <property type="entry name" value="NAC DOMAIN-CONTAINING PROTEIN 86-LIKE"/>
    <property type="match status" value="1"/>
</dbReference>
<proteinExistence type="predicted"/>
<dbReference type="EMBL" id="JAXQNO010000004">
    <property type="protein sequence ID" value="KAK4798864.1"/>
    <property type="molecule type" value="Genomic_DNA"/>
</dbReference>
<feature type="compositionally biased region" description="Low complexity" evidence="7">
    <location>
        <begin position="327"/>
        <end position="342"/>
    </location>
</feature>
<name>A0AAN7M4X0_TRANT</name>
<evidence type="ECO:0000259" key="8">
    <source>
        <dbReference type="PROSITE" id="PS51005"/>
    </source>
</evidence>
<dbReference type="GO" id="GO:0003677">
    <property type="term" value="F:DNA binding"/>
    <property type="evidence" value="ECO:0007669"/>
    <property type="project" value="UniProtKB-KW"/>
</dbReference>
<keyword evidence="6" id="KW-0175">Coiled coil</keyword>
<feature type="domain" description="NAC" evidence="8">
    <location>
        <begin position="58"/>
        <end position="208"/>
    </location>
</feature>
<keyword evidence="2" id="KW-0805">Transcription regulation</keyword>
<dbReference type="FunFam" id="2.170.150.80:FF:000002">
    <property type="entry name" value="Nac domain-containing protein 86"/>
    <property type="match status" value="1"/>
</dbReference>
<evidence type="ECO:0000256" key="6">
    <source>
        <dbReference type="SAM" id="Coils"/>
    </source>
</evidence>
<organism evidence="9 10">
    <name type="scientific">Trapa natans</name>
    <name type="common">Water chestnut</name>
    <dbReference type="NCBI Taxonomy" id="22666"/>
    <lineage>
        <taxon>Eukaryota</taxon>
        <taxon>Viridiplantae</taxon>
        <taxon>Streptophyta</taxon>
        <taxon>Embryophyta</taxon>
        <taxon>Tracheophyta</taxon>
        <taxon>Spermatophyta</taxon>
        <taxon>Magnoliopsida</taxon>
        <taxon>eudicotyledons</taxon>
        <taxon>Gunneridae</taxon>
        <taxon>Pentapetalae</taxon>
        <taxon>rosids</taxon>
        <taxon>malvids</taxon>
        <taxon>Myrtales</taxon>
        <taxon>Lythraceae</taxon>
        <taxon>Trapa</taxon>
    </lineage>
</organism>
<comment type="subcellular location">
    <subcellularLocation>
        <location evidence="1">Nucleus</location>
    </subcellularLocation>
</comment>
<feature type="coiled-coil region" evidence="6">
    <location>
        <begin position="414"/>
        <end position="441"/>
    </location>
</feature>
<reference evidence="9 10" key="1">
    <citation type="journal article" date="2023" name="Hortic Res">
        <title>Pangenome of water caltrop reveals structural variations and asymmetric subgenome divergence after allopolyploidization.</title>
        <authorList>
            <person name="Zhang X."/>
            <person name="Chen Y."/>
            <person name="Wang L."/>
            <person name="Yuan Y."/>
            <person name="Fang M."/>
            <person name="Shi L."/>
            <person name="Lu R."/>
            <person name="Comes H.P."/>
            <person name="Ma Y."/>
            <person name="Chen Y."/>
            <person name="Huang G."/>
            <person name="Zhou Y."/>
            <person name="Zheng Z."/>
            <person name="Qiu Y."/>
        </authorList>
    </citation>
    <scope>NUCLEOTIDE SEQUENCE [LARGE SCALE GENOMIC DNA]</scope>
    <source>
        <strain evidence="9">F231</strain>
    </source>
</reference>
<evidence type="ECO:0000256" key="4">
    <source>
        <dbReference type="ARBA" id="ARBA00023163"/>
    </source>
</evidence>
<dbReference type="Gene3D" id="2.170.150.80">
    <property type="entry name" value="NAC domain"/>
    <property type="match status" value="1"/>
</dbReference>
<evidence type="ECO:0000313" key="10">
    <source>
        <dbReference type="Proteomes" id="UP001346149"/>
    </source>
</evidence>
<dbReference type="Pfam" id="PF02365">
    <property type="entry name" value="NAM"/>
    <property type="match status" value="1"/>
</dbReference>
<dbReference type="PANTHER" id="PTHR31744">
    <property type="entry name" value="PROTEIN CUP-SHAPED COTYLEDON 2-RELATED"/>
    <property type="match status" value="1"/>
</dbReference>
<gene>
    <name evidence="9" type="ORF">SAY86_024229</name>
</gene>
<evidence type="ECO:0000256" key="7">
    <source>
        <dbReference type="SAM" id="MobiDB-lite"/>
    </source>
</evidence>
<keyword evidence="4" id="KW-0804">Transcription</keyword>
<sequence>MVPEASASPSAATAAAGGPVTLPPSTAAPAAASAAVVMASSGGSAGDAVAPSRSVTALAPGFRFHPTDEELVIYYLKRKICGKSFRFDVITSVDIYKTEPWELPAKAQIKTRDQEWYFFSALDRKYANGARMNRATDEGYWKATGNDRVVKHDTLAVGLKKTLVFHYGRAPDGKRTNWVMHEYRLVEAELNKCGAGKDPYVLCRVFHKSNMGPPIGHRYAPFVEEEWNDEGAVLPGDVVKDEVAATDASEHDEKELLCSEHADLPTKTRCLLDVCKSERLGASPGHDDDADNTPSVLRYKRRKCIDLNSKASDFTENSTKAPQGPCSSSTTTATTQETNQSSRLSALVEYSLMESLQRKESASAPQSMFDASVLDSSIPTEYRRLISNLQEEVYKVSMDRETLRLEMFSVRTMVNILQSRLENLSKENEELKKRFQDGGRKNSGSFPACIEVVYGRRSPSEGLLVVSCMPHNIHTQLNLFNKLKRTCILCSSLIQVDRL</sequence>
<dbReference type="GO" id="GO:0005634">
    <property type="term" value="C:nucleus"/>
    <property type="evidence" value="ECO:0007669"/>
    <property type="project" value="UniProtKB-SubCell"/>
</dbReference>
<keyword evidence="3" id="KW-0238">DNA-binding</keyword>
<dbReference type="InterPro" id="IPR036093">
    <property type="entry name" value="NAC_dom_sf"/>
</dbReference>